<accession>A0A286NVN1</accession>
<dbReference type="SUPFAM" id="SSF53756">
    <property type="entry name" value="UDP-Glycosyltransferase/glycogen phosphorylase"/>
    <property type="match status" value="1"/>
</dbReference>
<dbReference type="KEGG" id="mmas:MYMAC_006884"/>
<proteinExistence type="predicted"/>
<name>A0A286NVN1_9BACT</name>
<dbReference type="RefSeq" id="WP_013937165.1">
    <property type="nucleotide sequence ID" value="NZ_CP022203.1"/>
</dbReference>
<gene>
    <name evidence="1" type="ORF">MYMAC_006884</name>
</gene>
<evidence type="ECO:0008006" key="3">
    <source>
        <dbReference type="Google" id="ProtNLM"/>
    </source>
</evidence>
<evidence type="ECO:0000313" key="1">
    <source>
        <dbReference type="EMBL" id="ATB51226.1"/>
    </source>
</evidence>
<dbReference type="Gene3D" id="3.40.50.2000">
    <property type="entry name" value="Glycogen Phosphorylase B"/>
    <property type="match status" value="2"/>
</dbReference>
<sequence>MAGRWLVYALGGGMGHLTRASALARAASRRGHAVVLLTNSPFAAGLPLEAVLGAGVEVLRLSPALGREAVGEVVARCLEDVRPDVFLVDTFPRGLGGELAPLLSSVRARKVLIHRDVNPTYVKQYGLARAVEAFDLLLVPGEDAPFARHARAVRTAPWLLLRASELLPRDKARARLGVSAEDDRALVAVMGCGTPTEVEEAGHIAARLDARLAGGAVVRWLVPPGPGRDGGPRQATPEGWAPRVPVWPALAVLPGVDVLVGAGGYNTVQEARATGTPFLALARPRLYDRQSLRLRAEERAGTVEALVTRAARLALARPARGLGPYVSGTDDAVTLIEDTVLSA</sequence>
<organism evidence="1 2">
    <name type="scientific">Corallococcus macrosporus DSM 14697</name>
    <dbReference type="NCBI Taxonomy" id="1189310"/>
    <lineage>
        <taxon>Bacteria</taxon>
        <taxon>Pseudomonadati</taxon>
        <taxon>Myxococcota</taxon>
        <taxon>Myxococcia</taxon>
        <taxon>Myxococcales</taxon>
        <taxon>Cystobacterineae</taxon>
        <taxon>Myxococcaceae</taxon>
        <taxon>Corallococcus</taxon>
    </lineage>
</organism>
<keyword evidence="2" id="KW-1185">Reference proteome</keyword>
<reference evidence="1 2" key="1">
    <citation type="submission" date="2017-06" db="EMBL/GenBank/DDBJ databases">
        <title>Sequencing and comparative analysis of myxobacterial genomes.</title>
        <authorList>
            <person name="Rupp O."/>
            <person name="Goesmann A."/>
            <person name="Sogaard-Andersen L."/>
        </authorList>
    </citation>
    <scope>NUCLEOTIDE SEQUENCE [LARGE SCALE GENOMIC DNA]</scope>
    <source>
        <strain evidence="1 2">DSM 14697</strain>
    </source>
</reference>
<dbReference type="AlphaFoldDB" id="A0A286NVN1"/>
<evidence type="ECO:0000313" key="2">
    <source>
        <dbReference type="Proteomes" id="UP000217343"/>
    </source>
</evidence>
<dbReference type="EMBL" id="CP022203">
    <property type="protein sequence ID" value="ATB51226.1"/>
    <property type="molecule type" value="Genomic_DNA"/>
</dbReference>
<protein>
    <recommendedName>
        <fullName evidence="3">Glycosyltransferase</fullName>
    </recommendedName>
</protein>
<dbReference type="Proteomes" id="UP000217343">
    <property type="component" value="Chromosome"/>
</dbReference>
<dbReference type="OrthoDB" id="9813876at2"/>